<name>A0AAW1NDA8_SAPOF</name>
<dbReference type="AlphaFoldDB" id="A0AAW1NDA8"/>
<protein>
    <submittedName>
        <fullName evidence="1">Uncharacterized protein</fullName>
    </submittedName>
</protein>
<dbReference type="Proteomes" id="UP001443914">
    <property type="component" value="Unassembled WGS sequence"/>
</dbReference>
<evidence type="ECO:0000313" key="1">
    <source>
        <dbReference type="EMBL" id="KAK9756182.1"/>
    </source>
</evidence>
<proteinExistence type="predicted"/>
<dbReference type="EMBL" id="JBDFQZ010000001">
    <property type="protein sequence ID" value="KAK9756182.1"/>
    <property type="molecule type" value="Genomic_DNA"/>
</dbReference>
<dbReference type="InterPro" id="IPR055298">
    <property type="entry name" value="AtLOH3-like"/>
</dbReference>
<dbReference type="PANTHER" id="PTHR11697">
    <property type="entry name" value="GENERAL TRANSCRIPTION FACTOR 2-RELATED ZINC FINGER PROTEIN"/>
    <property type="match status" value="1"/>
</dbReference>
<comment type="caution">
    <text evidence="1">The sequence shown here is derived from an EMBL/GenBank/DDBJ whole genome shotgun (WGS) entry which is preliminary data.</text>
</comment>
<evidence type="ECO:0000313" key="2">
    <source>
        <dbReference type="Proteomes" id="UP001443914"/>
    </source>
</evidence>
<sequence>MYNASCSVLETVIKEKKGAQRGEADKAYDDMTSFEFVLVLHIMIQILGITNDLCQALQRKSQDILNAMHLVFNTKILIQKLRDEGGRICYNKCYYFETTMTSKCQTWRIIIFMGEEDSDNQKIVSLTYIIFDTMSSLLR</sequence>
<gene>
    <name evidence="1" type="ORF">RND81_01G079300</name>
</gene>
<accession>A0AAW1NDA8</accession>
<reference evidence="1" key="1">
    <citation type="submission" date="2024-03" db="EMBL/GenBank/DDBJ databases">
        <title>WGS assembly of Saponaria officinalis var. Norfolk2.</title>
        <authorList>
            <person name="Jenkins J."/>
            <person name="Shu S."/>
            <person name="Grimwood J."/>
            <person name="Barry K."/>
            <person name="Goodstein D."/>
            <person name="Schmutz J."/>
            <person name="Leebens-Mack J."/>
            <person name="Osbourn A."/>
        </authorList>
    </citation>
    <scope>NUCLEOTIDE SEQUENCE [LARGE SCALE GENOMIC DNA]</scope>
    <source>
        <strain evidence="1">JIC</strain>
    </source>
</reference>
<organism evidence="1 2">
    <name type="scientific">Saponaria officinalis</name>
    <name type="common">Common soapwort</name>
    <name type="synonym">Lychnis saponaria</name>
    <dbReference type="NCBI Taxonomy" id="3572"/>
    <lineage>
        <taxon>Eukaryota</taxon>
        <taxon>Viridiplantae</taxon>
        <taxon>Streptophyta</taxon>
        <taxon>Embryophyta</taxon>
        <taxon>Tracheophyta</taxon>
        <taxon>Spermatophyta</taxon>
        <taxon>Magnoliopsida</taxon>
        <taxon>eudicotyledons</taxon>
        <taxon>Gunneridae</taxon>
        <taxon>Pentapetalae</taxon>
        <taxon>Caryophyllales</taxon>
        <taxon>Caryophyllaceae</taxon>
        <taxon>Caryophylleae</taxon>
        <taxon>Saponaria</taxon>
    </lineage>
</organism>
<dbReference type="PANTHER" id="PTHR11697:SF230">
    <property type="entry name" value="ZINC FINGER, MYM DOMAIN CONTAINING 1"/>
    <property type="match status" value="1"/>
</dbReference>
<keyword evidence="2" id="KW-1185">Reference proteome</keyword>